<dbReference type="InterPro" id="IPR001667">
    <property type="entry name" value="DDH_dom"/>
</dbReference>
<dbReference type="Pfam" id="PF02272">
    <property type="entry name" value="DHHA1"/>
    <property type="match status" value="1"/>
</dbReference>
<name>A0A926ESK0_9FIRM</name>
<dbReference type="EMBL" id="JACRTD010000005">
    <property type="protein sequence ID" value="MBC8585505.1"/>
    <property type="molecule type" value="Genomic_DNA"/>
</dbReference>
<dbReference type="PANTHER" id="PTHR47618:SF1">
    <property type="entry name" value="BIFUNCTIONAL OLIGORIBONUCLEASE AND PAP PHOSPHATASE NRNA"/>
    <property type="match status" value="1"/>
</dbReference>
<evidence type="ECO:0000313" key="4">
    <source>
        <dbReference type="Proteomes" id="UP000623678"/>
    </source>
</evidence>
<protein>
    <submittedName>
        <fullName evidence="3">Bifunctional oligoribonuclease/PAP phosphatase NrnA</fullName>
    </submittedName>
</protein>
<proteinExistence type="predicted"/>
<dbReference type="InterPro" id="IPR003156">
    <property type="entry name" value="DHHA1_dom"/>
</dbReference>
<feature type="domain" description="DDH" evidence="1">
    <location>
        <begin position="18"/>
        <end position="155"/>
    </location>
</feature>
<organism evidence="3 4">
    <name type="scientific">Youxingia wuxianensis</name>
    <dbReference type="NCBI Taxonomy" id="2763678"/>
    <lineage>
        <taxon>Bacteria</taxon>
        <taxon>Bacillati</taxon>
        <taxon>Bacillota</taxon>
        <taxon>Clostridia</taxon>
        <taxon>Eubacteriales</taxon>
        <taxon>Oscillospiraceae</taxon>
        <taxon>Youxingia</taxon>
    </lineage>
</organism>
<accession>A0A926ESK0</accession>
<dbReference type="SUPFAM" id="SSF64182">
    <property type="entry name" value="DHH phosphoesterases"/>
    <property type="match status" value="1"/>
</dbReference>
<comment type="caution">
    <text evidence="3">The sequence shown here is derived from an EMBL/GenBank/DDBJ whole genome shotgun (WGS) entry which is preliminary data.</text>
</comment>
<dbReference type="InterPro" id="IPR038763">
    <property type="entry name" value="DHH_sf"/>
</dbReference>
<dbReference type="Pfam" id="PF01368">
    <property type="entry name" value="DHH"/>
    <property type="match status" value="1"/>
</dbReference>
<reference evidence="3" key="1">
    <citation type="submission" date="2020-08" db="EMBL/GenBank/DDBJ databases">
        <title>Genome public.</title>
        <authorList>
            <person name="Liu C."/>
            <person name="Sun Q."/>
        </authorList>
    </citation>
    <scope>NUCLEOTIDE SEQUENCE</scope>
    <source>
        <strain evidence="3">NSJ-64</strain>
    </source>
</reference>
<evidence type="ECO:0000259" key="1">
    <source>
        <dbReference type="Pfam" id="PF01368"/>
    </source>
</evidence>
<feature type="domain" description="DHHA1" evidence="2">
    <location>
        <begin position="232"/>
        <end position="316"/>
    </location>
</feature>
<dbReference type="Proteomes" id="UP000623678">
    <property type="component" value="Unassembled WGS sequence"/>
</dbReference>
<gene>
    <name evidence="3" type="ORF">H8705_07910</name>
</gene>
<dbReference type="AlphaFoldDB" id="A0A926ESK0"/>
<dbReference type="GO" id="GO:0003676">
    <property type="term" value="F:nucleic acid binding"/>
    <property type="evidence" value="ECO:0007669"/>
    <property type="project" value="InterPro"/>
</dbReference>
<dbReference type="PANTHER" id="PTHR47618">
    <property type="entry name" value="BIFUNCTIONAL OLIGORIBONUCLEASE AND PAP PHOSPHATASE NRNA"/>
    <property type="match status" value="1"/>
</dbReference>
<keyword evidence="4" id="KW-1185">Reference proteome</keyword>
<dbReference type="Gene3D" id="3.90.1640.10">
    <property type="entry name" value="inorganic pyrophosphatase (n-terminal core)"/>
    <property type="match status" value="1"/>
</dbReference>
<evidence type="ECO:0000313" key="3">
    <source>
        <dbReference type="EMBL" id="MBC8585505.1"/>
    </source>
</evidence>
<dbReference type="Gene3D" id="3.10.310.30">
    <property type="match status" value="1"/>
</dbReference>
<dbReference type="InterPro" id="IPR051319">
    <property type="entry name" value="Oligoribo/pAp-PDE_c-di-AMP_PDE"/>
</dbReference>
<dbReference type="RefSeq" id="WP_262395292.1">
    <property type="nucleotide sequence ID" value="NZ_JACRTD010000005.1"/>
</dbReference>
<sequence>MIIDVSKACDLLKKGDDILILSHQKPDGDTLGSGFSLKYALEKLGKRTRIECSDGFPSRYGFMYQDGFDPDKQEQFTPGMIVAVDIADTQLLGKKTEKYKDRVDLCIDHHPSNTHYAKNLVLDSQAAATVQLISKVIDGLGVKIDLLMATCIYTGLATDTGCFRYSNVTAETMYLAARMMEYGVDAYGINKLMFETKSVARMEVEKLIMETLEYYYDKRCAVIVISDEMVKTTGVSEEELEGVSAIPRQIEGVEVAVTLRQKGARTYRVSMRTSEYVDASRICVRLGGGGHARAAGCTVEGTLVQVKKKIIEQLKDAF</sequence>
<evidence type="ECO:0000259" key="2">
    <source>
        <dbReference type="Pfam" id="PF02272"/>
    </source>
</evidence>